<dbReference type="PANTHER" id="PTHR11783">
    <property type="entry name" value="SULFOTRANSFERASE SULT"/>
    <property type="match status" value="1"/>
</dbReference>
<feature type="domain" description="Sulfotransferase" evidence="4">
    <location>
        <begin position="16"/>
        <end position="149"/>
    </location>
</feature>
<dbReference type="SUPFAM" id="SSF52540">
    <property type="entry name" value="P-loop containing nucleoside triphosphate hydrolases"/>
    <property type="match status" value="1"/>
</dbReference>
<dbReference type="GO" id="GO:0006790">
    <property type="term" value="P:sulfur compound metabolic process"/>
    <property type="evidence" value="ECO:0007669"/>
    <property type="project" value="Ensembl"/>
</dbReference>
<dbReference type="InterPro" id="IPR000863">
    <property type="entry name" value="Sulfotransferase_dom"/>
</dbReference>
<name>A0A672TKK8_STRHB</name>
<dbReference type="OMA" id="PIPPICE"/>
<dbReference type="Gene3D" id="3.40.50.300">
    <property type="entry name" value="P-loop containing nucleotide triphosphate hydrolases"/>
    <property type="match status" value="1"/>
</dbReference>
<dbReference type="GO" id="GO:0005737">
    <property type="term" value="C:cytoplasm"/>
    <property type="evidence" value="ECO:0007669"/>
    <property type="project" value="Ensembl"/>
</dbReference>
<dbReference type="Proteomes" id="UP000472266">
    <property type="component" value="Chromosome 2"/>
</dbReference>
<reference evidence="5" key="2">
    <citation type="submission" date="2025-08" db="UniProtKB">
        <authorList>
            <consortium name="Ensembl"/>
        </authorList>
    </citation>
    <scope>IDENTIFICATION</scope>
</reference>
<dbReference type="EC" id="2.8.2.-" evidence="3"/>
<reference evidence="5" key="3">
    <citation type="submission" date="2025-09" db="UniProtKB">
        <authorList>
            <consortium name="Ensembl"/>
        </authorList>
    </citation>
    <scope>IDENTIFICATION</scope>
</reference>
<dbReference type="AlphaFoldDB" id="A0A672TKK8"/>
<protein>
    <recommendedName>
        <fullName evidence="3">Sulfotransferase</fullName>
        <ecNumber evidence="3">2.8.2.-</ecNumber>
    </recommendedName>
</protein>
<dbReference type="GeneTree" id="ENSGT00940000160996"/>
<evidence type="ECO:0000256" key="1">
    <source>
        <dbReference type="ARBA" id="ARBA00005771"/>
    </source>
</evidence>
<dbReference type="Ensembl" id="ENSSHBT00005003166.1">
    <property type="protein sequence ID" value="ENSSHBP00005002567.1"/>
    <property type="gene ID" value="ENSSHBG00005002378.1"/>
</dbReference>
<organism evidence="5 6">
    <name type="scientific">Strigops habroptila</name>
    <name type="common">Kakapo</name>
    <dbReference type="NCBI Taxonomy" id="2489341"/>
    <lineage>
        <taxon>Eukaryota</taxon>
        <taxon>Metazoa</taxon>
        <taxon>Chordata</taxon>
        <taxon>Craniata</taxon>
        <taxon>Vertebrata</taxon>
        <taxon>Euteleostomi</taxon>
        <taxon>Archelosauria</taxon>
        <taxon>Archosauria</taxon>
        <taxon>Dinosauria</taxon>
        <taxon>Saurischia</taxon>
        <taxon>Theropoda</taxon>
        <taxon>Coelurosauria</taxon>
        <taxon>Aves</taxon>
        <taxon>Neognathae</taxon>
        <taxon>Neoaves</taxon>
        <taxon>Telluraves</taxon>
        <taxon>Australaves</taxon>
        <taxon>Psittaciformes</taxon>
        <taxon>Psittacidae</taxon>
        <taxon>Strigops</taxon>
    </lineage>
</organism>
<keyword evidence="2 3" id="KW-0808">Transferase</keyword>
<accession>A0A672TKK8</accession>
<evidence type="ECO:0000259" key="4">
    <source>
        <dbReference type="Pfam" id="PF00685"/>
    </source>
</evidence>
<keyword evidence="6" id="KW-1185">Reference proteome</keyword>
<dbReference type="InterPro" id="IPR027417">
    <property type="entry name" value="P-loop_NTPase"/>
</dbReference>
<evidence type="ECO:0000256" key="3">
    <source>
        <dbReference type="RuleBase" id="RU361155"/>
    </source>
</evidence>
<dbReference type="Pfam" id="PF00685">
    <property type="entry name" value="Sulfotransfer_1"/>
    <property type="match status" value="1"/>
</dbReference>
<evidence type="ECO:0000256" key="2">
    <source>
        <dbReference type="ARBA" id="ARBA00022679"/>
    </source>
</evidence>
<dbReference type="InParanoid" id="A0A672TKK8"/>
<comment type="similarity">
    <text evidence="1 3">Belongs to the sulfotransferase 1 family.</text>
</comment>
<reference evidence="5 6" key="1">
    <citation type="submission" date="2019-11" db="EMBL/GenBank/DDBJ databases">
        <title>Strigops habroptila (kakapo) genome, bStrHab1, primary haplotype, v2.</title>
        <authorList>
            <person name="Jarvis E.D."/>
            <person name="Howard J."/>
            <person name="Rhie A."/>
            <person name="Phillippy A."/>
            <person name="Korlach J."/>
            <person name="Digby A."/>
            <person name="Iorns D."/>
            <person name="Eason D."/>
            <person name="Robertson B."/>
            <person name="Raemaekers T."/>
            <person name="Howe K."/>
            <person name="Lewin H."/>
            <person name="Damas J."/>
            <person name="Hastie A."/>
            <person name="Tracey A."/>
            <person name="Chow W."/>
            <person name="Fedrigo O."/>
        </authorList>
    </citation>
    <scope>NUCLEOTIDE SEQUENCE [LARGE SCALE GENOMIC DNA]</scope>
</reference>
<proteinExistence type="inferred from homology"/>
<evidence type="ECO:0000313" key="5">
    <source>
        <dbReference type="Ensembl" id="ENSSHBP00005002567.1"/>
    </source>
</evidence>
<sequence>MLNQFTDLLKPGHSPSPSPGTLYVYDVSCVRKVIACSWYDHVKEWWEARDKHHILYLFHEDMKENPKKEIQKFLEKNVNQEVLNKRLRNTSFPIMKDNPMPYYTTEFQGIMDLFVSPFMRQAVVRDWKNYFTVPQNKKFDEAYKKKMAD</sequence>
<dbReference type="GO" id="GO:0004062">
    <property type="term" value="F:aryl sulfotransferase activity"/>
    <property type="evidence" value="ECO:0007669"/>
    <property type="project" value="Ensembl"/>
</dbReference>
<evidence type="ECO:0000313" key="6">
    <source>
        <dbReference type="Proteomes" id="UP000472266"/>
    </source>
</evidence>